<reference evidence="4" key="1">
    <citation type="submission" date="2013-02" db="EMBL/GenBank/DDBJ databases">
        <authorList>
            <person name="Hughes D."/>
        </authorList>
    </citation>
    <scope>NUCLEOTIDE SEQUENCE</scope>
    <source>
        <strain>Durham</strain>
        <strain evidence="4">NC isolate 2 -- Noor lab</strain>
    </source>
</reference>
<feature type="compositionally biased region" description="Low complexity" evidence="2">
    <location>
        <begin position="246"/>
        <end position="256"/>
    </location>
</feature>
<evidence type="ECO:0000256" key="1">
    <source>
        <dbReference type="SAM" id="Coils"/>
    </source>
</evidence>
<feature type="region of interest" description="Disordered" evidence="2">
    <location>
        <begin position="226"/>
        <end position="271"/>
    </location>
</feature>
<feature type="compositionally biased region" description="Pro residues" evidence="2">
    <location>
        <begin position="231"/>
        <end position="245"/>
    </location>
</feature>
<feature type="compositionally biased region" description="Basic and acidic residues" evidence="2">
    <location>
        <begin position="257"/>
        <end position="271"/>
    </location>
</feature>
<evidence type="ECO:0000256" key="2">
    <source>
        <dbReference type="SAM" id="MobiDB-lite"/>
    </source>
</evidence>
<sequence length="355" mass="39086">MENTGTFENDMMDLHKLNNSENEEVDIEGDQKPIIKIKDEPMSEEDEPLKNLLVPKSEPVDNIPPPKLTPPVMTSVQSHAGTVSLGNLLTNTLTTTIANTQTSVPQLIIQKPMNLPKSVAMTGGTTSATVIQQQGKISLVPTSMLIHQQQQQGTITGQPQKIYIQNSSATTSQVGTATAASIVQTANGMKVLLVNTGKPNNPSQTQTIINTSSGPMIATTATEIPKSIPSPVLPPPRPSQPPPLQQPTKTTPQIQIPRKDPNARRLDKNQNPKELAGFRTLLTHLITLQTSNNELERQRLALEKERMEFEKKTVEDSLIFYQLCLETDQKLLEVHLGQQQHPLWDLIAQIMDCKC</sequence>
<accession>T1GRA5</accession>
<keyword evidence="4" id="KW-1185">Reference proteome</keyword>
<name>T1GRA5_MEGSC</name>
<reference evidence="3" key="2">
    <citation type="submission" date="2015-06" db="UniProtKB">
        <authorList>
            <consortium name="EnsemblMetazoa"/>
        </authorList>
    </citation>
    <scope>IDENTIFICATION</scope>
</reference>
<dbReference type="HOGENOM" id="CLU_781405_0_0_1"/>
<feature type="coiled-coil region" evidence="1">
    <location>
        <begin position="285"/>
        <end position="312"/>
    </location>
</feature>
<evidence type="ECO:0000313" key="3">
    <source>
        <dbReference type="EnsemblMetazoa" id="MESCA006183-PA"/>
    </source>
</evidence>
<dbReference type="OMA" id="VQTANGM"/>
<dbReference type="EnsemblMetazoa" id="MESCA006183-RA">
    <property type="protein sequence ID" value="MESCA006183-PA"/>
    <property type="gene ID" value="MESCA006183"/>
</dbReference>
<keyword evidence="1" id="KW-0175">Coiled coil</keyword>
<dbReference type="Proteomes" id="UP000015102">
    <property type="component" value="Unassembled WGS sequence"/>
</dbReference>
<evidence type="ECO:0000313" key="4">
    <source>
        <dbReference type="Proteomes" id="UP000015102"/>
    </source>
</evidence>
<dbReference type="EMBL" id="CAQQ02150293">
    <property type="status" value="NOT_ANNOTATED_CDS"/>
    <property type="molecule type" value="Genomic_DNA"/>
</dbReference>
<dbReference type="EMBL" id="CAQQ02150294">
    <property type="status" value="NOT_ANNOTATED_CDS"/>
    <property type="molecule type" value="Genomic_DNA"/>
</dbReference>
<proteinExistence type="predicted"/>
<protein>
    <submittedName>
        <fullName evidence="3">Uncharacterized protein</fullName>
    </submittedName>
</protein>
<dbReference type="AlphaFoldDB" id="T1GRA5"/>
<organism evidence="3 4">
    <name type="scientific">Megaselia scalaris</name>
    <name type="common">Humpbacked fly</name>
    <name type="synonym">Phora scalaris</name>
    <dbReference type="NCBI Taxonomy" id="36166"/>
    <lineage>
        <taxon>Eukaryota</taxon>
        <taxon>Metazoa</taxon>
        <taxon>Ecdysozoa</taxon>
        <taxon>Arthropoda</taxon>
        <taxon>Hexapoda</taxon>
        <taxon>Insecta</taxon>
        <taxon>Pterygota</taxon>
        <taxon>Neoptera</taxon>
        <taxon>Endopterygota</taxon>
        <taxon>Diptera</taxon>
        <taxon>Brachycera</taxon>
        <taxon>Muscomorpha</taxon>
        <taxon>Platypezoidea</taxon>
        <taxon>Phoridae</taxon>
        <taxon>Megaseliini</taxon>
        <taxon>Megaselia</taxon>
    </lineage>
</organism>